<organism evidence="2 3">
    <name type="scientific">Dimargaris verticillata</name>
    <dbReference type="NCBI Taxonomy" id="2761393"/>
    <lineage>
        <taxon>Eukaryota</taxon>
        <taxon>Fungi</taxon>
        <taxon>Fungi incertae sedis</taxon>
        <taxon>Zoopagomycota</taxon>
        <taxon>Kickxellomycotina</taxon>
        <taxon>Dimargaritomycetes</taxon>
        <taxon>Dimargaritales</taxon>
        <taxon>Dimargaritaceae</taxon>
        <taxon>Dimargaris</taxon>
    </lineage>
</organism>
<dbReference type="GO" id="GO:0031177">
    <property type="term" value="F:phosphopantetheine binding"/>
    <property type="evidence" value="ECO:0007669"/>
    <property type="project" value="TreeGrafter"/>
</dbReference>
<name>A0A9W8AZ06_9FUNG</name>
<dbReference type="GO" id="GO:0044550">
    <property type="term" value="P:secondary metabolite biosynthetic process"/>
    <property type="evidence" value="ECO:0007669"/>
    <property type="project" value="TreeGrafter"/>
</dbReference>
<sequence>MSKEYLTRHYPQIVVEVHTNTPDECIPKPFLMTSLSNSQGLAPTLTIGIRLGYHQTVTVEAHFACDELDHDYVQYLLTNLEFYIEHAMCPGTNMVNCPLASPTAIDTLLTEFCHPASNTDIHYQAITNLVDTIATRSQAYGHLVAVETPDDSITYSQLLTLSQYLARSLLQHGVSAQTRVAVLAAKNIPTIATMLALWTLGAIYVPIDVQLPAERQKYMMTTAECPIIVNAFNPHSSNWPDALSYDSLKEIHLVTPHPTASTSHQYSPSDLLYI</sequence>
<gene>
    <name evidence="2" type="ORF">H4R34_006214</name>
</gene>
<dbReference type="SUPFAM" id="SSF56801">
    <property type="entry name" value="Acetyl-CoA synthetase-like"/>
    <property type="match status" value="1"/>
</dbReference>
<dbReference type="InterPro" id="IPR000873">
    <property type="entry name" value="AMP-dep_synth/lig_dom"/>
</dbReference>
<dbReference type="AlphaFoldDB" id="A0A9W8AZ06"/>
<dbReference type="PANTHER" id="PTHR45527">
    <property type="entry name" value="NONRIBOSOMAL PEPTIDE SYNTHETASE"/>
    <property type="match status" value="1"/>
</dbReference>
<evidence type="ECO:0000313" key="3">
    <source>
        <dbReference type="Proteomes" id="UP001151582"/>
    </source>
</evidence>
<comment type="caution">
    <text evidence="2">The sequence shown here is derived from an EMBL/GenBank/DDBJ whole genome shotgun (WGS) entry which is preliminary data.</text>
</comment>
<dbReference type="GO" id="GO:0005737">
    <property type="term" value="C:cytoplasm"/>
    <property type="evidence" value="ECO:0007669"/>
    <property type="project" value="TreeGrafter"/>
</dbReference>
<keyword evidence="3" id="KW-1185">Reference proteome</keyword>
<evidence type="ECO:0000259" key="1">
    <source>
        <dbReference type="Pfam" id="PF00501"/>
    </source>
</evidence>
<dbReference type="Proteomes" id="UP001151582">
    <property type="component" value="Unassembled WGS sequence"/>
</dbReference>
<reference evidence="2" key="1">
    <citation type="submission" date="2022-07" db="EMBL/GenBank/DDBJ databases">
        <title>Phylogenomic reconstructions and comparative analyses of Kickxellomycotina fungi.</title>
        <authorList>
            <person name="Reynolds N.K."/>
            <person name="Stajich J.E."/>
            <person name="Barry K."/>
            <person name="Grigoriev I.V."/>
            <person name="Crous P."/>
            <person name="Smith M.E."/>
        </authorList>
    </citation>
    <scope>NUCLEOTIDE SEQUENCE</scope>
    <source>
        <strain evidence="2">RSA 567</strain>
    </source>
</reference>
<dbReference type="InterPro" id="IPR042099">
    <property type="entry name" value="ANL_N_sf"/>
</dbReference>
<accession>A0A9W8AZ06</accession>
<dbReference type="EMBL" id="JANBQB010002028">
    <property type="protein sequence ID" value="KAJ1968927.1"/>
    <property type="molecule type" value="Genomic_DNA"/>
</dbReference>
<feature type="domain" description="AMP-dependent synthetase/ligase" evidence="1">
    <location>
        <begin position="137"/>
        <end position="230"/>
    </location>
</feature>
<proteinExistence type="predicted"/>
<feature type="non-terminal residue" evidence="2">
    <location>
        <position position="274"/>
    </location>
</feature>
<dbReference type="OrthoDB" id="2962993at2759"/>
<evidence type="ECO:0000313" key="2">
    <source>
        <dbReference type="EMBL" id="KAJ1968927.1"/>
    </source>
</evidence>
<dbReference type="Gene3D" id="3.40.50.12780">
    <property type="entry name" value="N-terminal domain of ligase-like"/>
    <property type="match status" value="1"/>
</dbReference>
<dbReference type="Pfam" id="PF00501">
    <property type="entry name" value="AMP-binding"/>
    <property type="match status" value="1"/>
</dbReference>
<dbReference type="GO" id="GO:0043041">
    <property type="term" value="P:amino acid activation for nonribosomal peptide biosynthetic process"/>
    <property type="evidence" value="ECO:0007669"/>
    <property type="project" value="TreeGrafter"/>
</dbReference>
<protein>
    <recommendedName>
        <fullName evidence="1">AMP-dependent synthetase/ligase domain-containing protein</fullName>
    </recommendedName>
</protein>
<dbReference type="PANTHER" id="PTHR45527:SF1">
    <property type="entry name" value="FATTY ACID SYNTHASE"/>
    <property type="match status" value="1"/>
</dbReference>